<evidence type="ECO:0000313" key="2">
    <source>
        <dbReference type="Proteomes" id="UP000677913"/>
    </source>
</evidence>
<dbReference type="RefSeq" id="WP_211472251.1">
    <property type="nucleotide sequence ID" value="NZ_JAGSXH010000200.1"/>
</dbReference>
<sequence>METEQEVQARIAEVEAEQHRLRIRSVEVHGLDAQERARLNALDVELDRLWDQIRRFRAGASDAEELRSARDVEGYLQ</sequence>
<dbReference type="InterPro" id="IPR020311">
    <property type="entry name" value="Uncharacterised_Rv0898c"/>
</dbReference>
<evidence type="ECO:0000313" key="1">
    <source>
        <dbReference type="EMBL" id="MBS2966814.1"/>
    </source>
</evidence>
<dbReference type="AlphaFoldDB" id="A0A8J7WXC2"/>
<accession>A0A8J7WXC2</accession>
<reference evidence="1" key="1">
    <citation type="submission" date="2021-04" db="EMBL/GenBank/DDBJ databases">
        <title>Genome based classification of Actinospica acidithermotolerans sp. nov., an actinobacterium isolated from an Indonesian hot spring.</title>
        <authorList>
            <person name="Kusuma A.B."/>
            <person name="Putra K.E."/>
            <person name="Nafisah S."/>
            <person name="Loh J."/>
            <person name="Nouioui I."/>
            <person name="Goodfellow M."/>
        </authorList>
    </citation>
    <scope>NUCLEOTIDE SEQUENCE</scope>
    <source>
        <strain evidence="1">DSM 45618</strain>
    </source>
</reference>
<organism evidence="1 2">
    <name type="scientific">Actinocrinis puniceicyclus</name>
    <dbReference type="NCBI Taxonomy" id="977794"/>
    <lineage>
        <taxon>Bacteria</taxon>
        <taxon>Bacillati</taxon>
        <taxon>Actinomycetota</taxon>
        <taxon>Actinomycetes</taxon>
        <taxon>Catenulisporales</taxon>
        <taxon>Actinospicaceae</taxon>
        <taxon>Actinocrinis</taxon>
    </lineage>
</organism>
<name>A0A8J7WXC2_9ACTN</name>
<protein>
    <submittedName>
        <fullName evidence="1">DUF2630 family protein</fullName>
    </submittedName>
</protein>
<gene>
    <name evidence="1" type="ORF">KGA66_27505</name>
</gene>
<dbReference type="Proteomes" id="UP000677913">
    <property type="component" value="Unassembled WGS sequence"/>
</dbReference>
<comment type="caution">
    <text evidence="1">The sequence shown here is derived from an EMBL/GenBank/DDBJ whole genome shotgun (WGS) entry which is preliminary data.</text>
</comment>
<keyword evidence="2" id="KW-1185">Reference proteome</keyword>
<proteinExistence type="predicted"/>
<dbReference type="EMBL" id="JAGSXH010000200">
    <property type="protein sequence ID" value="MBS2966814.1"/>
    <property type="molecule type" value="Genomic_DNA"/>
</dbReference>
<dbReference type="Pfam" id="PF10944">
    <property type="entry name" value="DUF2630"/>
    <property type="match status" value="1"/>
</dbReference>